<feature type="compositionally biased region" description="Basic and acidic residues" evidence="3">
    <location>
        <begin position="55"/>
        <end position="66"/>
    </location>
</feature>
<dbReference type="PROSITE" id="PS51371">
    <property type="entry name" value="CBS"/>
    <property type="match status" value="4"/>
</dbReference>
<feature type="compositionally biased region" description="Polar residues" evidence="3">
    <location>
        <begin position="765"/>
        <end position="775"/>
    </location>
</feature>
<dbReference type="SUPFAM" id="SSF54631">
    <property type="entry name" value="CBS-domain pair"/>
    <property type="match status" value="2"/>
</dbReference>
<feature type="compositionally biased region" description="Basic and acidic residues" evidence="3">
    <location>
        <begin position="739"/>
        <end position="750"/>
    </location>
</feature>
<dbReference type="CDD" id="cd17781">
    <property type="entry name" value="CBS_pair_MUG70_1"/>
    <property type="match status" value="1"/>
</dbReference>
<dbReference type="PANTHER" id="PTHR48108">
    <property type="entry name" value="CBS DOMAIN-CONTAINING PROTEIN CBSX2, CHLOROPLASTIC"/>
    <property type="match status" value="1"/>
</dbReference>
<dbReference type="Gene3D" id="1.10.10.60">
    <property type="entry name" value="Homeodomain-like"/>
    <property type="match status" value="1"/>
</dbReference>
<dbReference type="InterPro" id="IPR000644">
    <property type="entry name" value="CBS_dom"/>
</dbReference>
<keyword evidence="2" id="KW-0129">CBS domain</keyword>
<reference evidence="5 6" key="1">
    <citation type="submission" date="2017-04" db="EMBL/GenBank/DDBJ databases">
        <title>Draft genome sequence of Tuber borchii Vittad., a whitish edible truffle.</title>
        <authorList>
            <consortium name="DOE Joint Genome Institute"/>
            <person name="Murat C."/>
            <person name="Kuo A."/>
            <person name="Barry K.W."/>
            <person name="Clum A."/>
            <person name="Dockter R.B."/>
            <person name="Fauchery L."/>
            <person name="Iotti M."/>
            <person name="Kohler A."/>
            <person name="Labutti K."/>
            <person name="Lindquist E.A."/>
            <person name="Lipzen A."/>
            <person name="Ohm R.A."/>
            <person name="Wang M."/>
            <person name="Grigoriev I.V."/>
            <person name="Zambonelli A."/>
            <person name="Martin F.M."/>
        </authorList>
    </citation>
    <scope>NUCLEOTIDE SEQUENCE [LARGE SCALE GENOMIC DNA]</scope>
    <source>
        <strain evidence="5 6">Tbo3840</strain>
    </source>
</reference>
<gene>
    <name evidence="5" type="ORF">B9Z19DRAFT_1065851</name>
</gene>
<name>A0A2T6ZPS3_TUBBO</name>
<dbReference type="Gene3D" id="3.10.580.10">
    <property type="entry name" value="CBS-domain"/>
    <property type="match status" value="2"/>
</dbReference>
<keyword evidence="1" id="KW-0677">Repeat</keyword>
<dbReference type="AlphaFoldDB" id="A0A2T6ZPS3"/>
<evidence type="ECO:0000256" key="3">
    <source>
        <dbReference type="SAM" id="MobiDB-lite"/>
    </source>
</evidence>
<feature type="compositionally biased region" description="Polar residues" evidence="3">
    <location>
        <begin position="796"/>
        <end position="814"/>
    </location>
</feature>
<evidence type="ECO:0000313" key="6">
    <source>
        <dbReference type="Proteomes" id="UP000244722"/>
    </source>
</evidence>
<feature type="compositionally biased region" description="Basic and acidic residues" evidence="3">
    <location>
        <begin position="713"/>
        <end position="723"/>
    </location>
</feature>
<dbReference type="SMART" id="SM00116">
    <property type="entry name" value="CBS"/>
    <property type="match status" value="4"/>
</dbReference>
<dbReference type="PANTHER" id="PTHR48108:SF26">
    <property type="entry name" value="CBS DOMAIN-CONTAINING PROTEIN DDB_G0289609"/>
    <property type="match status" value="1"/>
</dbReference>
<feature type="domain" description="CBS" evidence="4">
    <location>
        <begin position="333"/>
        <end position="390"/>
    </location>
</feature>
<evidence type="ECO:0000313" key="5">
    <source>
        <dbReference type="EMBL" id="PUU77434.1"/>
    </source>
</evidence>
<feature type="compositionally biased region" description="Basic and acidic residues" evidence="3">
    <location>
        <begin position="635"/>
        <end position="647"/>
    </location>
</feature>
<feature type="region of interest" description="Disordered" evidence="3">
    <location>
        <begin position="412"/>
        <end position="471"/>
    </location>
</feature>
<feature type="compositionally biased region" description="Acidic residues" evidence="3">
    <location>
        <begin position="724"/>
        <end position="735"/>
    </location>
</feature>
<feature type="region of interest" description="Disordered" evidence="3">
    <location>
        <begin position="1"/>
        <end position="66"/>
    </location>
</feature>
<proteinExistence type="predicted"/>
<dbReference type="CDD" id="cd17782">
    <property type="entry name" value="CBS_pair_MUG70_2"/>
    <property type="match status" value="1"/>
</dbReference>
<evidence type="ECO:0000256" key="1">
    <source>
        <dbReference type="ARBA" id="ARBA00022737"/>
    </source>
</evidence>
<dbReference type="InterPro" id="IPR046342">
    <property type="entry name" value="CBS_dom_sf"/>
</dbReference>
<keyword evidence="6" id="KW-1185">Reference proteome</keyword>
<evidence type="ECO:0000259" key="4">
    <source>
        <dbReference type="PROSITE" id="PS51371"/>
    </source>
</evidence>
<sequence>MSTTGGNYRGNPRTAPPSRGATPSFPPTPSGSGIPVPAPSPGGPSHSEAGSSVSDSRKRQGKRDEAIRRKIENDLNKKKHTVSRARQTRKVAPGTVIALRPSQALQIKPNTTVAEAAQIMAAKREDCVLVTDDEDRISGIFTAKDLAFRVVGAGIDARDVTIAQIMTKNPLCARTDTSATDALDLMVRKGFRHLPVMDENQDISGILDITKCFYEAMEKLERAYASSRKLYDALKGVQSELGSSQQIIHYVEALRQKMSGPDLQSVLDGNPPTVVSVRTTVKDAAAMMKENHTTAVLVQDNGSITGIFTSKDVVLRVIAAGLDPANCSVIRVMTPHPDFAPMDMSIQAALRKMHDGHYLNLPVMNEAAEIVGMVDVLKLTYATLEQINSMGTTDSEGPAWNKFWMSLDNDTESAVSNGTRHTGPPIRPHQPDSPVRGSRHASGMSTDRHDSSAILPTDSASHHGDSQFGGGSQLNVRAVKLIKKDLLAKEARSKEVLANSMSSIISNPESIATTVAQVSAIKKRIRKSEIMGIANRQEDGKVRDMTPGYAVSETVVNNLAQMKHLKGAKKLLVQQRQSDPTPLPLALRRQGRSGDSDDLLLANQEYGSVSAPVSEGDQDESDGDSSDDPGYRAFSELRREQDKENKKRVTPAPLHSLHRRKRQKRFTDPQEGAMRTSPIDEEGIIISTPPVRPDKRKGRRMGRISDEGEEEEGGRGWEGHGDEGGEDEDEDEDGSEFVPDEREVSDDKVNRSRRHLPSSFKHGSMHSSDPANSPQRGAVVVYNHPSAGNSPARRGSGSNVAVVSTNPSQRSQRSLSEEVEGSRAGPLDRRFDEDGHINLQEVARINRLAKINRAAVHTQRKPTTFWTEEGTKALIHAIHEYGPSWAVIRDVRTPLLLTVPLLLNTELTPRHQLAIPSLEGRDNVQLKDKARNIKVDMIKAKIALPLCFRRVSIKKADMEILAKMGIYPDEDGNYPEDPDRCSEHTFDV</sequence>
<dbReference type="EMBL" id="NESQ01000153">
    <property type="protein sequence ID" value="PUU77434.1"/>
    <property type="molecule type" value="Genomic_DNA"/>
</dbReference>
<dbReference type="Pfam" id="PF00571">
    <property type="entry name" value="CBS"/>
    <property type="match status" value="4"/>
</dbReference>
<dbReference type="OrthoDB" id="418595at2759"/>
<feature type="region of interest" description="Disordered" evidence="3">
    <location>
        <begin position="574"/>
        <end position="831"/>
    </location>
</feature>
<dbReference type="InterPro" id="IPR051462">
    <property type="entry name" value="CBS_domain-containing"/>
</dbReference>
<dbReference type="STRING" id="42251.A0A2T6ZPS3"/>
<comment type="caution">
    <text evidence="5">The sequence shown here is derived from an EMBL/GenBank/DDBJ whole genome shotgun (WGS) entry which is preliminary data.</text>
</comment>
<feature type="domain" description="CBS" evidence="4">
    <location>
        <begin position="99"/>
        <end position="157"/>
    </location>
</feature>
<accession>A0A2T6ZPS3</accession>
<organism evidence="5 6">
    <name type="scientific">Tuber borchii</name>
    <name type="common">White truffle</name>
    <dbReference type="NCBI Taxonomy" id="42251"/>
    <lineage>
        <taxon>Eukaryota</taxon>
        <taxon>Fungi</taxon>
        <taxon>Dikarya</taxon>
        <taxon>Ascomycota</taxon>
        <taxon>Pezizomycotina</taxon>
        <taxon>Pezizomycetes</taxon>
        <taxon>Pezizales</taxon>
        <taxon>Tuberaceae</taxon>
        <taxon>Tuber</taxon>
    </lineage>
</organism>
<evidence type="ECO:0000256" key="2">
    <source>
        <dbReference type="PROSITE-ProRule" id="PRU00703"/>
    </source>
</evidence>
<feature type="compositionally biased region" description="Acidic residues" evidence="3">
    <location>
        <begin position="616"/>
        <end position="627"/>
    </location>
</feature>
<feature type="domain" description="CBS" evidence="4">
    <location>
        <begin position="267"/>
        <end position="324"/>
    </location>
</feature>
<feature type="domain" description="CBS" evidence="4">
    <location>
        <begin position="166"/>
        <end position="222"/>
    </location>
</feature>
<protein>
    <recommendedName>
        <fullName evidence="4">CBS domain-containing protein</fullName>
    </recommendedName>
</protein>
<dbReference type="Proteomes" id="UP000244722">
    <property type="component" value="Unassembled WGS sequence"/>
</dbReference>